<sequence>MLTRNAQRKELGNRGERLAAAYFRQRGAQVIASNVRYAVGEIDLIVREPDGLIVIVEVKTRRGAGFGVAEAVTPRKLARMRKAARQWMDGKPLATVRFDVVAITVDPASGAAQSVEHFQGVEDGAR</sequence>
<organism evidence="3 4">
    <name type="scientific">Corynebacterium massiliense DSM 45435</name>
    <dbReference type="NCBI Taxonomy" id="1121364"/>
    <lineage>
        <taxon>Bacteria</taxon>
        <taxon>Bacillati</taxon>
        <taxon>Actinomycetota</taxon>
        <taxon>Actinomycetes</taxon>
        <taxon>Mycobacteriales</taxon>
        <taxon>Corynebacteriaceae</taxon>
        <taxon>Corynebacterium</taxon>
    </lineage>
</organism>
<dbReference type="PANTHER" id="PTHR34039">
    <property type="entry name" value="UPF0102 PROTEIN YRAN"/>
    <property type="match status" value="1"/>
</dbReference>
<dbReference type="PANTHER" id="PTHR34039:SF1">
    <property type="entry name" value="UPF0102 PROTEIN YRAN"/>
    <property type="match status" value="1"/>
</dbReference>
<dbReference type="InterPro" id="IPR011856">
    <property type="entry name" value="tRNA_endonuc-like_dom_sf"/>
</dbReference>
<dbReference type="SUPFAM" id="SSF52980">
    <property type="entry name" value="Restriction endonuclease-like"/>
    <property type="match status" value="1"/>
</dbReference>
<dbReference type="Pfam" id="PF02021">
    <property type="entry name" value="UPF0102"/>
    <property type="match status" value="1"/>
</dbReference>
<evidence type="ECO:0000313" key="3">
    <source>
        <dbReference type="EMBL" id="WCZ32761.1"/>
    </source>
</evidence>
<evidence type="ECO:0000256" key="2">
    <source>
        <dbReference type="HAMAP-Rule" id="MF_00048"/>
    </source>
</evidence>
<dbReference type="HAMAP" id="MF_00048">
    <property type="entry name" value="UPF0102"/>
    <property type="match status" value="1"/>
</dbReference>
<dbReference type="Gene3D" id="3.40.1350.10">
    <property type="match status" value="1"/>
</dbReference>
<protein>
    <recommendedName>
        <fullName evidence="2">UPF0102 protein CMASS_06635</fullName>
    </recommendedName>
</protein>
<dbReference type="NCBIfam" id="NF009150">
    <property type="entry name" value="PRK12497.1-3"/>
    <property type="match status" value="1"/>
</dbReference>
<dbReference type="InterPro" id="IPR003509">
    <property type="entry name" value="UPF0102_YraN-like"/>
</dbReference>
<evidence type="ECO:0000313" key="4">
    <source>
        <dbReference type="Proteomes" id="UP001220064"/>
    </source>
</evidence>
<dbReference type="NCBIfam" id="NF009154">
    <property type="entry name" value="PRK12497.3-3"/>
    <property type="match status" value="1"/>
</dbReference>
<dbReference type="RefSeq" id="WP_022862234.1">
    <property type="nucleotide sequence ID" value="NZ_ATVG01000001.1"/>
</dbReference>
<dbReference type="NCBIfam" id="TIGR00252">
    <property type="entry name" value="YraN family protein"/>
    <property type="match status" value="1"/>
</dbReference>
<evidence type="ECO:0000256" key="1">
    <source>
        <dbReference type="ARBA" id="ARBA00006738"/>
    </source>
</evidence>
<keyword evidence="4" id="KW-1185">Reference proteome</keyword>
<comment type="similarity">
    <text evidence="1 2">Belongs to the UPF0102 family.</text>
</comment>
<reference evidence="3 4" key="1">
    <citation type="submission" date="2020-10" db="EMBL/GenBank/DDBJ databases">
        <title>Complete genome sequence of Corynebacterium massiliense DSM 45435, type strain of Corynebacterium massiliense.</title>
        <authorList>
            <person name="Busche T."/>
            <person name="Kalinowski J."/>
            <person name="Ruckert C."/>
        </authorList>
    </citation>
    <scope>NUCLEOTIDE SEQUENCE [LARGE SCALE GENOMIC DNA]</scope>
    <source>
        <strain evidence="3 4">DSM 45435</strain>
    </source>
</reference>
<dbReference type="Proteomes" id="UP001220064">
    <property type="component" value="Chromosome"/>
</dbReference>
<proteinExistence type="inferred from homology"/>
<gene>
    <name evidence="3" type="ORF">CMASS_06635</name>
</gene>
<dbReference type="InterPro" id="IPR011335">
    <property type="entry name" value="Restrct_endonuc-II-like"/>
</dbReference>
<accession>A0ABY7U7V6</accession>
<dbReference type="CDD" id="cd20736">
    <property type="entry name" value="PoNe_Nuclease"/>
    <property type="match status" value="1"/>
</dbReference>
<dbReference type="EMBL" id="CP063189">
    <property type="protein sequence ID" value="WCZ32761.1"/>
    <property type="molecule type" value="Genomic_DNA"/>
</dbReference>
<name>A0ABY7U7V6_9CORY</name>